<comment type="pathway">
    <text evidence="5">Cofactor biosynthesis; nicotinate biosynthesis; nicotinate from nicotinamide: step 1/1.</text>
</comment>
<comment type="caution">
    <text evidence="9">The sequence shown here is derived from an EMBL/GenBank/DDBJ whole genome shotgun (WGS) entry which is preliminary data.</text>
</comment>
<evidence type="ECO:0000256" key="5">
    <source>
        <dbReference type="ARBA" id="ARBA00037900"/>
    </source>
</evidence>
<organism evidence="9 10">
    <name type="scientific">Cupriavidus respiraculi</name>
    <dbReference type="NCBI Taxonomy" id="195930"/>
    <lineage>
        <taxon>Bacteria</taxon>
        <taxon>Pseudomonadati</taxon>
        <taxon>Pseudomonadota</taxon>
        <taxon>Betaproteobacteria</taxon>
        <taxon>Burkholderiales</taxon>
        <taxon>Burkholderiaceae</taxon>
        <taxon>Cupriavidus</taxon>
    </lineage>
</organism>
<keyword evidence="2" id="KW-0662">Pyridine nucleotide biosynthesis</keyword>
<evidence type="ECO:0000256" key="4">
    <source>
        <dbReference type="ARBA" id="ARBA00022801"/>
    </source>
</evidence>
<dbReference type="InterPro" id="IPR036380">
    <property type="entry name" value="Isochorismatase-like_sf"/>
</dbReference>
<evidence type="ECO:0000256" key="3">
    <source>
        <dbReference type="ARBA" id="ARBA00022723"/>
    </source>
</evidence>
<evidence type="ECO:0000256" key="6">
    <source>
        <dbReference type="ARBA" id="ARBA00039017"/>
    </source>
</evidence>
<gene>
    <name evidence="9" type="primary">pncA</name>
    <name evidence="9" type="ORF">LMG21510_01725</name>
</gene>
<protein>
    <recommendedName>
        <fullName evidence="6">nicotinamidase</fullName>
        <ecNumber evidence="6">3.5.1.19</ecNumber>
    </recommendedName>
    <alternativeName>
        <fullName evidence="7">Nicotinamide deamidase</fullName>
    </alternativeName>
</protein>
<sequence length="222" mass="24125">MARELEDRRYGQEDCLLVIDVQNDFMPGGALAVPRGDEVVPVINRLARAFDRVVLTQDWHPADHVSFAANHAGAEPFQTRALPYGEQVLWPSHCVQDTEGAALHAALDVPHATLLIRKGHHREVDSYSAFMEADRTTRTGLAGYLREHGVRRVFCVGLATDYCVAWSALDARAAGFEAAVVEDACRAIDLDGSLAAAWRSLEAAGVQRLRAADLLNPATAAA</sequence>
<reference evidence="9 10" key="1">
    <citation type="submission" date="2021-08" db="EMBL/GenBank/DDBJ databases">
        <authorList>
            <person name="Peeters C."/>
        </authorList>
    </citation>
    <scope>NUCLEOTIDE SEQUENCE [LARGE SCALE GENOMIC DNA]</scope>
    <source>
        <strain evidence="9 10">LMG 21510</strain>
    </source>
</reference>
<evidence type="ECO:0000256" key="7">
    <source>
        <dbReference type="ARBA" id="ARBA00043224"/>
    </source>
</evidence>
<dbReference type="CDD" id="cd01011">
    <property type="entry name" value="nicotinamidase"/>
    <property type="match status" value="1"/>
</dbReference>
<comment type="similarity">
    <text evidence="1">Belongs to the isochorismatase family.</text>
</comment>
<dbReference type="NCBIfam" id="NF008623">
    <property type="entry name" value="PRK11609.1"/>
    <property type="match status" value="1"/>
</dbReference>
<proteinExistence type="inferred from homology"/>
<keyword evidence="4 9" id="KW-0378">Hydrolase</keyword>
<keyword evidence="10" id="KW-1185">Reference proteome</keyword>
<keyword evidence="3" id="KW-0479">Metal-binding</keyword>
<accession>A0ABN7YFR2</accession>
<name>A0ABN7YFR2_9BURK</name>
<evidence type="ECO:0000259" key="8">
    <source>
        <dbReference type="Pfam" id="PF00857"/>
    </source>
</evidence>
<evidence type="ECO:0000313" key="9">
    <source>
        <dbReference type="EMBL" id="CAG9171569.1"/>
    </source>
</evidence>
<evidence type="ECO:0000256" key="1">
    <source>
        <dbReference type="ARBA" id="ARBA00006336"/>
    </source>
</evidence>
<dbReference type="PANTHER" id="PTHR11080">
    <property type="entry name" value="PYRAZINAMIDASE/NICOTINAMIDASE"/>
    <property type="match status" value="1"/>
</dbReference>
<dbReference type="EC" id="3.5.1.19" evidence="6"/>
<dbReference type="Pfam" id="PF00857">
    <property type="entry name" value="Isochorismatase"/>
    <property type="match status" value="1"/>
</dbReference>
<evidence type="ECO:0000313" key="10">
    <source>
        <dbReference type="Proteomes" id="UP000721236"/>
    </source>
</evidence>
<evidence type="ECO:0000256" key="2">
    <source>
        <dbReference type="ARBA" id="ARBA00022642"/>
    </source>
</evidence>
<dbReference type="InterPro" id="IPR000868">
    <property type="entry name" value="Isochorismatase-like_dom"/>
</dbReference>
<dbReference type="SUPFAM" id="SSF52499">
    <property type="entry name" value="Isochorismatase-like hydrolases"/>
    <property type="match status" value="1"/>
</dbReference>
<dbReference type="EMBL" id="CAJZAH010000002">
    <property type="protein sequence ID" value="CAG9171569.1"/>
    <property type="molecule type" value="Genomic_DNA"/>
</dbReference>
<dbReference type="PANTHER" id="PTHR11080:SF2">
    <property type="entry name" value="LD05707P"/>
    <property type="match status" value="1"/>
</dbReference>
<dbReference type="Gene3D" id="3.40.50.850">
    <property type="entry name" value="Isochorismatase-like"/>
    <property type="match status" value="1"/>
</dbReference>
<dbReference type="GO" id="GO:0008936">
    <property type="term" value="F:nicotinamidase activity"/>
    <property type="evidence" value="ECO:0007669"/>
    <property type="project" value="UniProtKB-EC"/>
</dbReference>
<dbReference type="InterPro" id="IPR052347">
    <property type="entry name" value="Isochorismatase_Nicotinamidase"/>
</dbReference>
<feature type="domain" description="Isochorismatase-like" evidence="8">
    <location>
        <begin position="15"/>
        <end position="207"/>
    </location>
</feature>
<dbReference type="Proteomes" id="UP000721236">
    <property type="component" value="Unassembled WGS sequence"/>
</dbReference>
<dbReference type="RefSeq" id="WP_222201102.1">
    <property type="nucleotide sequence ID" value="NZ_CAJZAH010000002.1"/>
</dbReference>